<organism evidence="1 2">
    <name type="scientific">Phytophthora infestans</name>
    <name type="common">Potato late blight agent</name>
    <name type="synonym">Botrytis infestans</name>
    <dbReference type="NCBI Taxonomy" id="4787"/>
    <lineage>
        <taxon>Eukaryota</taxon>
        <taxon>Sar</taxon>
        <taxon>Stramenopiles</taxon>
        <taxon>Oomycota</taxon>
        <taxon>Peronosporomycetes</taxon>
        <taxon>Peronosporales</taxon>
        <taxon>Peronosporaceae</taxon>
        <taxon>Phytophthora</taxon>
    </lineage>
</organism>
<dbReference type="EMBL" id="WSZM01000226">
    <property type="protein sequence ID" value="KAF4037860.1"/>
    <property type="molecule type" value="Genomic_DNA"/>
</dbReference>
<name>A0A833T2F1_PHYIN</name>
<gene>
    <name evidence="1" type="ORF">GN244_ATG09987</name>
</gene>
<dbReference type="PANTHER" id="PTHR47501">
    <property type="entry name" value="TRANSPOSASE-RELATED"/>
    <property type="match status" value="1"/>
</dbReference>
<protein>
    <submittedName>
        <fullName evidence="1">Putative ribonuclease H-like protein</fullName>
    </submittedName>
</protein>
<proteinExistence type="predicted"/>
<reference evidence="1" key="1">
    <citation type="submission" date="2020-04" db="EMBL/GenBank/DDBJ databases">
        <title>Hybrid Assembly of Korean Phytophthora infestans isolates.</title>
        <authorList>
            <person name="Prokchorchik M."/>
            <person name="Lee Y."/>
            <person name="Seo J."/>
            <person name="Cho J.-H."/>
            <person name="Park Y.-E."/>
            <person name="Jang D.-C."/>
            <person name="Im J.-S."/>
            <person name="Choi J.-G."/>
            <person name="Park H.-J."/>
            <person name="Lee G.-B."/>
            <person name="Lee Y.-G."/>
            <person name="Hong S.-Y."/>
            <person name="Cho K."/>
            <person name="Sohn K.H."/>
        </authorList>
    </citation>
    <scope>NUCLEOTIDE SEQUENCE</scope>
    <source>
        <strain evidence="1">KR_1_A1</strain>
    </source>
</reference>
<evidence type="ECO:0000313" key="2">
    <source>
        <dbReference type="Proteomes" id="UP000602510"/>
    </source>
</evidence>
<sequence length="192" mass="22142">MTEYEEQERQAQHARLARTLTSAFDEAGENHRTITSEQQEHVNMLLARWIAAHFRPLILIEDEGFLEFVAYVTLNLGNVILSVPKRTQLRGYIVIFAGDLRAEVRGDITKSCLYFSMTSDIWTARNARSYISVTIHYVNDMFEPRNWTLEVIELPGIHTGEIIAAKLKEVIDKWDLSWIIVRDLFMTLGPTS</sequence>
<keyword evidence="2" id="KW-1185">Reference proteome</keyword>
<dbReference type="Proteomes" id="UP000602510">
    <property type="component" value="Unassembled WGS sequence"/>
</dbReference>
<comment type="caution">
    <text evidence="1">The sequence shown here is derived from an EMBL/GenBank/DDBJ whole genome shotgun (WGS) entry which is preliminary data.</text>
</comment>
<dbReference type="AlphaFoldDB" id="A0A833T2F1"/>
<dbReference type="InterPro" id="IPR012337">
    <property type="entry name" value="RNaseH-like_sf"/>
</dbReference>
<dbReference type="SUPFAM" id="SSF53098">
    <property type="entry name" value="Ribonuclease H-like"/>
    <property type="match status" value="1"/>
</dbReference>
<accession>A0A833T2F1</accession>
<evidence type="ECO:0000313" key="1">
    <source>
        <dbReference type="EMBL" id="KAF4037860.1"/>
    </source>
</evidence>